<feature type="region of interest" description="Disordered" evidence="1">
    <location>
        <begin position="114"/>
        <end position="137"/>
    </location>
</feature>
<dbReference type="GO" id="GO:0016787">
    <property type="term" value="F:hydrolase activity"/>
    <property type="evidence" value="ECO:0007669"/>
    <property type="project" value="UniProtKB-KW"/>
</dbReference>
<evidence type="ECO:0000313" key="4">
    <source>
        <dbReference type="Proteomes" id="UP001305521"/>
    </source>
</evidence>
<keyword evidence="2" id="KW-0732">Signal</keyword>
<keyword evidence="4" id="KW-1185">Reference proteome</keyword>
<name>A0ABZ0PKT8_9PROT</name>
<accession>A0ABZ0PKT8</accession>
<evidence type="ECO:0000256" key="2">
    <source>
        <dbReference type="SAM" id="SignalP"/>
    </source>
</evidence>
<keyword evidence="3" id="KW-0378">Hydrolase</keyword>
<protein>
    <submittedName>
        <fullName evidence="3">Alpha/beta hydrolase</fullName>
    </submittedName>
</protein>
<gene>
    <name evidence="3" type="ORF">R9Z33_05125</name>
</gene>
<evidence type="ECO:0000313" key="3">
    <source>
        <dbReference type="EMBL" id="WPB86252.1"/>
    </source>
</evidence>
<evidence type="ECO:0000256" key="1">
    <source>
        <dbReference type="SAM" id="MobiDB-lite"/>
    </source>
</evidence>
<dbReference type="EMBL" id="CP137852">
    <property type="protein sequence ID" value="WPB86252.1"/>
    <property type="molecule type" value="Genomic_DNA"/>
</dbReference>
<dbReference type="SUPFAM" id="SSF53474">
    <property type="entry name" value="alpha/beta-Hydrolases"/>
    <property type="match status" value="1"/>
</dbReference>
<dbReference type="InterPro" id="IPR029058">
    <property type="entry name" value="AB_hydrolase_fold"/>
</dbReference>
<proteinExistence type="predicted"/>
<reference evidence="3 4" key="1">
    <citation type="submission" date="2023-11" db="EMBL/GenBank/DDBJ databases">
        <title>Arctic aerobic anoxygenic photoheterotroph Sediminicoccus rosea KRV36 adapts its photosynthesis to long days of polar summer.</title>
        <authorList>
            <person name="Tomasch J."/>
            <person name="Kopejtka K."/>
            <person name="Bily T."/>
            <person name="Gardiner A.T."/>
            <person name="Gardian Z."/>
            <person name="Shivaramu S."/>
            <person name="Koblizek M."/>
            <person name="Engelhardt F."/>
            <person name="Kaftan D."/>
        </authorList>
    </citation>
    <scope>NUCLEOTIDE SEQUENCE [LARGE SCALE GENOMIC DNA]</scope>
    <source>
        <strain evidence="3 4">R-30</strain>
    </source>
</reference>
<dbReference type="Proteomes" id="UP001305521">
    <property type="component" value="Chromosome"/>
</dbReference>
<sequence length="368" mass="39551">MRWLLIPWLLLAGLPARADEAAHARFFSARSIPVALPSTGLSISFTQHYRGAVPHAAFAFAQGPDGRAAWSMVSGHDSPEEAKRAAMANCTRQLTRMRGEGVGSPCRILAVDGDLRGPTGEPQPGAPSVSPERGGIGPFTRSPFHLHRGPRAAEGAVIWAHGYGGAEEDHRGHALPGMVTPLNEAGFDIFRFDRHPGDDNLFVTLPRLVRALPALREAGYRRIILGGQSRGAWQAIQAASERPDLVDAVLAAAPAAHGERPEQRAVALEDFRRVVAGLNERRTRLAVMLFERDEFDPSPEERAQIVAALAQRRSVPTLALWASGPARGHSGVSDWRFTRDYAGCVVTLVQAPPAAAPRGLRREGCGGG</sequence>
<feature type="chain" id="PRO_5047549922" evidence="2">
    <location>
        <begin position="19"/>
        <end position="368"/>
    </location>
</feature>
<dbReference type="RefSeq" id="WP_318650225.1">
    <property type="nucleotide sequence ID" value="NZ_CP137852.1"/>
</dbReference>
<feature type="signal peptide" evidence="2">
    <location>
        <begin position="1"/>
        <end position="18"/>
    </location>
</feature>
<dbReference type="Gene3D" id="3.40.50.1820">
    <property type="entry name" value="alpha/beta hydrolase"/>
    <property type="match status" value="1"/>
</dbReference>
<organism evidence="3 4">
    <name type="scientific">Sediminicoccus rosea</name>
    <dbReference type="NCBI Taxonomy" id="1225128"/>
    <lineage>
        <taxon>Bacteria</taxon>
        <taxon>Pseudomonadati</taxon>
        <taxon>Pseudomonadota</taxon>
        <taxon>Alphaproteobacteria</taxon>
        <taxon>Acetobacterales</taxon>
        <taxon>Roseomonadaceae</taxon>
        <taxon>Sediminicoccus</taxon>
    </lineage>
</organism>